<dbReference type="Gene3D" id="3.10.450.350">
    <property type="match status" value="1"/>
</dbReference>
<evidence type="ECO:0000256" key="2">
    <source>
        <dbReference type="SAM" id="Phobius"/>
    </source>
</evidence>
<evidence type="ECO:0000256" key="1">
    <source>
        <dbReference type="SAM" id="MobiDB-lite"/>
    </source>
</evidence>
<gene>
    <name evidence="4" type="ORF">EES38_18500</name>
</gene>
<feature type="transmembrane region" description="Helical" evidence="2">
    <location>
        <begin position="52"/>
        <end position="70"/>
    </location>
</feature>
<keyword evidence="2" id="KW-0812">Transmembrane</keyword>
<dbReference type="InterPro" id="IPR007340">
    <property type="entry name" value="LysM_Opacity-associatedA"/>
</dbReference>
<comment type="caution">
    <text evidence="4">The sequence shown here is derived from an EMBL/GenBank/DDBJ whole genome shotgun (WGS) entry which is preliminary data.</text>
</comment>
<dbReference type="PROSITE" id="PS51782">
    <property type="entry name" value="LYSM"/>
    <property type="match status" value="1"/>
</dbReference>
<feature type="domain" description="LysM" evidence="3">
    <location>
        <begin position="114"/>
        <end position="162"/>
    </location>
</feature>
<dbReference type="GO" id="GO:0042834">
    <property type="term" value="F:peptidoglycan binding"/>
    <property type="evidence" value="ECO:0007669"/>
    <property type="project" value="InterPro"/>
</dbReference>
<feature type="compositionally biased region" description="Polar residues" evidence="1">
    <location>
        <begin position="89"/>
        <end position="102"/>
    </location>
</feature>
<reference evidence="4 5" key="1">
    <citation type="submission" date="2018-11" db="EMBL/GenBank/DDBJ databases">
        <title>Vibrio LJC006 sp. nov., isolated from seawater during the bloom of the enteromorpha.</title>
        <authorList>
            <person name="Liang J."/>
        </authorList>
    </citation>
    <scope>NUCLEOTIDE SEQUENCE [LARGE SCALE GENOMIC DNA]</scope>
    <source>
        <strain evidence="4 5">LJC006</strain>
    </source>
</reference>
<keyword evidence="2" id="KW-1133">Transmembrane helix</keyword>
<dbReference type="InterPro" id="IPR018392">
    <property type="entry name" value="LysM"/>
</dbReference>
<accession>A0A3N9TBR1</accession>
<evidence type="ECO:0000259" key="3">
    <source>
        <dbReference type="PROSITE" id="PS51782"/>
    </source>
</evidence>
<name>A0A3N9TBR1_9VIBR</name>
<protein>
    <submittedName>
        <fullName evidence="4">Lysine transporter LysM</fullName>
    </submittedName>
</protein>
<organism evidence="4 5">
    <name type="scientific">Vibrio viridaestus</name>
    <dbReference type="NCBI Taxonomy" id="2487322"/>
    <lineage>
        <taxon>Bacteria</taxon>
        <taxon>Pseudomonadati</taxon>
        <taxon>Pseudomonadota</taxon>
        <taxon>Gammaproteobacteria</taxon>
        <taxon>Vibrionales</taxon>
        <taxon>Vibrionaceae</taxon>
        <taxon>Vibrio</taxon>
    </lineage>
</organism>
<dbReference type="EMBL" id="RJVQ01000011">
    <property type="protein sequence ID" value="RQW61591.1"/>
    <property type="molecule type" value="Genomic_DNA"/>
</dbReference>
<dbReference type="Proteomes" id="UP000281112">
    <property type="component" value="Unassembled WGS sequence"/>
</dbReference>
<dbReference type="RefSeq" id="WP_124938695.1">
    <property type="nucleotide sequence ID" value="NZ_RJVQ01000011.1"/>
</dbReference>
<evidence type="ECO:0000313" key="5">
    <source>
        <dbReference type="Proteomes" id="UP000281112"/>
    </source>
</evidence>
<dbReference type="CDD" id="cd00118">
    <property type="entry name" value="LysM"/>
    <property type="match status" value="1"/>
</dbReference>
<dbReference type="OrthoDB" id="6398769at2"/>
<dbReference type="AlphaFoldDB" id="A0A3N9TBR1"/>
<dbReference type="Pfam" id="PF04225">
    <property type="entry name" value="LysM_OapA"/>
    <property type="match status" value="1"/>
</dbReference>
<keyword evidence="2" id="KW-0472">Membrane</keyword>
<sequence length="196" mass="22075">MNHRRNKQNNIDNYMTLFQQKWSEIDFRSMCSGALEQTQTLWSDFPVMHKRVLMGLVPFVIIISFIPLPSSSNTEQTPADSSSKRIPLTLSSDTSQSNNVTATENQAIRSSAWVTYTIQDGDTLSKIFRSNDLPISDLNSLIQVEGPDKPLSNVRPGQLIRFKLAKTGQLDILQLEKSDQSVMFFRLSDGGFGRSN</sequence>
<evidence type="ECO:0000313" key="4">
    <source>
        <dbReference type="EMBL" id="RQW61591.1"/>
    </source>
</evidence>
<proteinExistence type="predicted"/>
<keyword evidence="5" id="KW-1185">Reference proteome</keyword>
<feature type="region of interest" description="Disordered" evidence="1">
    <location>
        <begin position="72"/>
        <end position="102"/>
    </location>
</feature>